<dbReference type="OrthoDB" id="971374at2"/>
<dbReference type="STRING" id="1079859.SAMN04515674_10653"/>
<organism evidence="1 2">
    <name type="scientific">Pseudarcicella hirudinis</name>
    <dbReference type="NCBI Taxonomy" id="1079859"/>
    <lineage>
        <taxon>Bacteria</taxon>
        <taxon>Pseudomonadati</taxon>
        <taxon>Bacteroidota</taxon>
        <taxon>Cytophagia</taxon>
        <taxon>Cytophagales</taxon>
        <taxon>Flectobacillaceae</taxon>
        <taxon>Pseudarcicella</taxon>
    </lineage>
</organism>
<evidence type="ECO:0000313" key="2">
    <source>
        <dbReference type="Proteomes" id="UP000199306"/>
    </source>
</evidence>
<accession>A0A1I5TIM9</accession>
<sequence length="68" mass="7484">MKKCLASVLSKVAGFSEGQTFRKGSAIEILSHDMIETLRGGDKEYTPIYDSSQDSSWSSPIILLDCLK</sequence>
<dbReference type="AlphaFoldDB" id="A0A1I5TIM9"/>
<dbReference type="RefSeq" id="WP_092017152.1">
    <property type="nucleotide sequence ID" value="NZ_FOXH01000006.1"/>
</dbReference>
<proteinExistence type="predicted"/>
<name>A0A1I5TIM9_9BACT</name>
<evidence type="ECO:0000313" key="1">
    <source>
        <dbReference type="EMBL" id="SFP82507.1"/>
    </source>
</evidence>
<dbReference type="Proteomes" id="UP000199306">
    <property type="component" value="Unassembled WGS sequence"/>
</dbReference>
<dbReference type="EMBL" id="FOXH01000006">
    <property type="protein sequence ID" value="SFP82507.1"/>
    <property type="molecule type" value="Genomic_DNA"/>
</dbReference>
<protein>
    <submittedName>
        <fullName evidence="1">Uncharacterized protein</fullName>
    </submittedName>
</protein>
<gene>
    <name evidence="1" type="ORF">SAMN04515674_10653</name>
</gene>
<keyword evidence="2" id="KW-1185">Reference proteome</keyword>
<reference evidence="1 2" key="1">
    <citation type="submission" date="2016-10" db="EMBL/GenBank/DDBJ databases">
        <authorList>
            <person name="de Groot N.N."/>
        </authorList>
    </citation>
    <scope>NUCLEOTIDE SEQUENCE [LARGE SCALE GENOMIC DNA]</scope>
    <source>
        <strain evidence="2">E92,LMG 26720,CCM 7988</strain>
    </source>
</reference>